<dbReference type="InParanoid" id="A0A0C3J9W5"/>
<evidence type="ECO:0000256" key="3">
    <source>
        <dbReference type="ARBA" id="ARBA00022737"/>
    </source>
</evidence>
<dbReference type="GO" id="GO:1905786">
    <property type="term" value="P:positive regulation of anaphase-promoting complex-dependent catabolic process"/>
    <property type="evidence" value="ECO:0007669"/>
    <property type="project" value="TreeGrafter"/>
</dbReference>
<keyword evidence="3" id="KW-0677">Repeat</keyword>
<dbReference type="InterPro" id="IPR015943">
    <property type="entry name" value="WD40/YVTN_repeat-like_dom_sf"/>
</dbReference>
<dbReference type="PANTHER" id="PTHR19918:SF5">
    <property type="entry name" value="MEIOSIS-SPECIFIC APC_C ACTIVATOR PROTEIN AMA1"/>
    <property type="match status" value="1"/>
</dbReference>
<evidence type="ECO:0000259" key="6">
    <source>
        <dbReference type="Pfam" id="PF24807"/>
    </source>
</evidence>
<reference evidence="7 8" key="1">
    <citation type="submission" date="2014-04" db="EMBL/GenBank/DDBJ databases">
        <authorList>
            <consortium name="DOE Joint Genome Institute"/>
            <person name="Kuo A."/>
            <person name="Kohler A."/>
            <person name="Costa M.D."/>
            <person name="Nagy L.G."/>
            <person name="Floudas D."/>
            <person name="Copeland A."/>
            <person name="Barry K.W."/>
            <person name="Cichocki N."/>
            <person name="Veneault-Fourrey C."/>
            <person name="LaButti K."/>
            <person name="Lindquist E.A."/>
            <person name="Lipzen A."/>
            <person name="Lundell T."/>
            <person name="Morin E."/>
            <person name="Murat C."/>
            <person name="Sun H."/>
            <person name="Tunlid A."/>
            <person name="Henrissat B."/>
            <person name="Grigoriev I.V."/>
            <person name="Hibbett D.S."/>
            <person name="Martin F."/>
            <person name="Nordberg H.P."/>
            <person name="Cantor M.N."/>
            <person name="Hua S.X."/>
        </authorList>
    </citation>
    <scope>NUCLEOTIDE SEQUENCE [LARGE SCALE GENOMIC DNA]</scope>
    <source>
        <strain evidence="7 8">Marx 270</strain>
    </source>
</reference>
<feature type="compositionally biased region" description="Polar residues" evidence="5">
    <location>
        <begin position="1"/>
        <end position="13"/>
    </location>
</feature>
<dbReference type="EMBL" id="KN831965">
    <property type="protein sequence ID" value="KIO05818.1"/>
    <property type="molecule type" value="Genomic_DNA"/>
</dbReference>
<dbReference type="InterPro" id="IPR001680">
    <property type="entry name" value="WD40_rpt"/>
</dbReference>
<sequence length="507" mass="55421">MQGRSNSAQQNMLSDLYPLTPQRSCSQTPLLKRTPSRATLSISQSSKKKRRFSIPNFEFEATELRASPASEAAVEETDADRFLAVRGSTTLPLNTTPRTNRVAKSFGLVDDRVLNCGETSATPAQTKVRSILRRCASELFNTPRTTSAISAKSNLAVRKQFIMALDGPGISLNLFASPMAWSHSNCIGVAFKLNVYFQNLDTRVIVRLCGVPAADGMVHSVDWGGTANPHILALGTTCGIVQTWDSLTQMQITDWSDDDSPVGGIHWNGNMLAVGRKDGRVSLFDIRSPRQVERVEGHRRHVIGTKWSPDGRCLATGDQSGSVHVWDMRAGGHVTANDRKVLMKHEGPVKAISWAPWQNGLLATGGLFPDGKIQLWNINKSNSPLTIPTETNVTALHWSPHCKEILSTHGLSWEPWHVIRRAEPPAKQAPRTPFSNSMTVHAYPSCDKIVSVNAHSAPIGHACIGPDGCSIFTVSPVEETIKMFKVWSAPAGKGKDDEGMSYKCAIR</sequence>
<dbReference type="Proteomes" id="UP000054217">
    <property type="component" value="Unassembled WGS sequence"/>
</dbReference>
<comment type="similarity">
    <text evidence="1">Belongs to the WD repeat CDC20/Fizzy family.</text>
</comment>
<dbReference type="HOGENOM" id="CLU_014831_6_0_1"/>
<dbReference type="Gene3D" id="2.130.10.10">
    <property type="entry name" value="YVTN repeat-like/Quinoprotein amine dehydrogenase"/>
    <property type="match status" value="1"/>
</dbReference>
<evidence type="ECO:0000256" key="5">
    <source>
        <dbReference type="SAM" id="MobiDB-lite"/>
    </source>
</evidence>
<dbReference type="PANTHER" id="PTHR19918">
    <property type="entry name" value="CELL DIVISION CYCLE 20 CDC20 FIZZY -RELATED"/>
    <property type="match status" value="1"/>
</dbReference>
<dbReference type="Pfam" id="PF24807">
    <property type="entry name" value="WD40_CDC20-Fz"/>
    <property type="match status" value="1"/>
</dbReference>
<dbReference type="PROSITE" id="PS50294">
    <property type="entry name" value="WD_REPEATS_REGION"/>
    <property type="match status" value="1"/>
</dbReference>
<dbReference type="STRING" id="870435.A0A0C3J9W5"/>
<dbReference type="OrthoDB" id="10263272at2759"/>
<dbReference type="InterPro" id="IPR036322">
    <property type="entry name" value="WD40_repeat_dom_sf"/>
</dbReference>
<evidence type="ECO:0000313" key="7">
    <source>
        <dbReference type="EMBL" id="KIO05818.1"/>
    </source>
</evidence>
<dbReference type="GO" id="GO:0010997">
    <property type="term" value="F:anaphase-promoting complex binding"/>
    <property type="evidence" value="ECO:0007669"/>
    <property type="project" value="InterPro"/>
</dbReference>
<gene>
    <name evidence="7" type="ORF">M404DRAFT_999541</name>
</gene>
<feature type="domain" description="CDC20/Fizzy WD40" evidence="6">
    <location>
        <begin position="165"/>
        <end position="484"/>
    </location>
</feature>
<keyword evidence="8" id="KW-1185">Reference proteome</keyword>
<dbReference type="GO" id="GO:0031145">
    <property type="term" value="P:anaphase-promoting complex-dependent catabolic process"/>
    <property type="evidence" value="ECO:0007669"/>
    <property type="project" value="TreeGrafter"/>
</dbReference>
<evidence type="ECO:0000256" key="4">
    <source>
        <dbReference type="PROSITE-ProRule" id="PRU00221"/>
    </source>
</evidence>
<evidence type="ECO:0000256" key="2">
    <source>
        <dbReference type="ARBA" id="ARBA00022574"/>
    </source>
</evidence>
<evidence type="ECO:0000256" key="1">
    <source>
        <dbReference type="ARBA" id="ARBA00006445"/>
    </source>
</evidence>
<feature type="repeat" description="WD" evidence="4">
    <location>
        <begin position="295"/>
        <end position="336"/>
    </location>
</feature>
<keyword evidence="2 4" id="KW-0853">WD repeat</keyword>
<dbReference type="AlphaFoldDB" id="A0A0C3J9W5"/>
<dbReference type="InterPro" id="IPR056150">
    <property type="entry name" value="WD40_CDC20-Fz"/>
</dbReference>
<dbReference type="PROSITE" id="PS50082">
    <property type="entry name" value="WD_REPEATS_2"/>
    <property type="match status" value="1"/>
</dbReference>
<evidence type="ECO:0000313" key="8">
    <source>
        <dbReference type="Proteomes" id="UP000054217"/>
    </source>
</evidence>
<feature type="compositionally biased region" description="Polar residues" evidence="5">
    <location>
        <begin position="36"/>
        <end position="45"/>
    </location>
</feature>
<dbReference type="GO" id="GO:0005680">
    <property type="term" value="C:anaphase-promoting complex"/>
    <property type="evidence" value="ECO:0007669"/>
    <property type="project" value="TreeGrafter"/>
</dbReference>
<reference evidence="8" key="2">
    <citation type="submission" date="2015-01" db="EMBL/GenBank/DDBJ databases">
        <title>Evolutionary Origins and Diversification of the Mycorrhizal Mutualists.</title>
        <authorList>
            <consortium name="DOE Joint Genome Institute"/>
            <consortium name="Mycorrhizal Genomics Consortium"/>
            <person name="Kohler A."/>
            <person name="Kuo A."/>
            <person name="Nagy L.G."/>
            <person name="Floudas D."/>
            <person name="Copeland A."/>
            <person name="Barry K.W."/>
            <person name="Cichocki N."/>
            <person name="Veneault-Fourrey C."/>
            <person name="LaButti K."/>
            <person name="Lindquist E.A."/>
            <person name="Lipzen A."/>
            <person name="Lundell T."/>
            <person name="Morin E."/>
            <person name="Murat C."/>
            <person name="Riley R."/>
            <person name="Ohm R."/>
            <person name="Sun H."/>
            <person name="Tunlid A."/>
            <person name="Henrissat B."/>
            <person name="Grigoriev I.V."/>
            <person name="Hibbett D.S."/>
            <person name="Martin F."/>
        </authorList>
    </citation>
    <scope>NUCLEOTIDE SEQUENCE [LARGE SCALE GENOMIC DNA]</scope>
    <source>
        <strain evidence="8">Marx 270</strain>
    </source>
</reference>
<feature type="region of interest" description="Disordered" evidence="5">
    <location>
        <begin position="1"/>
        <end position="45"/>
    </location>
</feature>
<organism evidence="7 8">
    <name type="scientific">Pisolithus tinctorius Marx 270</name>
    <dbReference type="NCBI Taxonomy" id="870435"/>
    <lineage>
        <taxon>Eukaryota</taxon>
        <taxon>Fungi</taxon>
        <taxon>Dikarya</taxon>
        <taxon>Basidiomycota</taxon>
        <taxon>Agaricomycotina</taxon>
        <taxon>Agaricomycetes</taxon>
        <taxon>Agaricomycetidae</taxon>
        <taxon>Boletales</taxon>
        <taxon>Sclerodermatineae</taxon>
        <taxon>Pisolithaceae</taxon>
        <taxon>Pisolithus</taxon>
    </lineage>
</organism>
<accession>A0A0C3J9W5</accession>
<protein>
    <recommendedName>
        <fullName evidence="6">CDC20/Fizzy WD40 domain-containing protein</fullName>
    </recommendedName>
</protein>
<dbReference type="SMART" id="SM00320">
    <property type="entry name" value="WD40"/>
    <property type="match status" value="5"/>
</dbReference>
<dbReference type="SUPFAM" id="SSF50978">
    <property type="entry name" value="WD40 repeat-like"/>
    <property type="match status" value="1"/>
</dbReference>
<proteinExistence type="inferred from homology"/>
<dbReference type="InterPro" id="IPR033010">
    <property type="entry name" value="Cdc20/Fizzy"/>
</dbReference>
<name>A0A0C3J9W5_PISTI</name>
<dbReference type="GO" id="GO:1990757">
    <property type="term" value="F:ubiquitin ligase activator activity"/>
    <property type="evidence" value="ECO:0007669"/>
    <property type="project" value="TreeGrafter"/>
</dbReference>